<dbReference type="Proteomes" id="UP001651158">
    <property type="component" value="Unassembled WGS sequence"/>
</dbReference>
<sequence>MKISLAMEMLTRAYIESKMNASCLRIPGIQIPEDQIFFILLIQSVCTKPVYSDLGLTEICETALLATEISPTFMSLVGCHSGRTVPSHIMPTKCFE</sequence>
<gene>
    <name evidence="1" type="ORF">TcWFU_001315</name>
</gene>
<comment type="caution">
    <text evidence="1">The sequence shown here is derived from an EMBL/GenBank/DDBJ whole genome shotgun (WGS) entry which is preliminary data.</text>
</comment>
<evidence type="ECO:0000313" key="1">
    <source>
        <dbReference type="EMBL" id="KAL5111350.1"/>
    </source>
</evidence>
<proteinExistence type="predicted"/>
<accession>A0ABR4QNZ9</accession>
<dbReference type="EMBL" id="JAKROA010000001">
    <property type="protein sequence ID" value="KAL5111350.1"/>
    <property type="molecule type" value="Genomic_DNA"/>
</dbReference>
<keyword evidence="2" id="KW-1185">Reference proteome</keyword>
<protein>
    <submittedName>
        <fullName evidence="1">Uncharacterized protein</fullName>
    </submittedName>
</protein>
<organism evidence="1 2">
    <name type="scientific">Taenia crassiceps</name>
    <dbReference type="NCBI Taxonomy" id="6207"/>
    <lineage>
        <taxon>Eukaryota</taxon>
        <taxon>Metazoa</taxon>
        <taxon>Spiralia</taxon>
        <taxon>Lophotrochozoa</taxon>
        <taxon>Platyhelminthes</taxon>
        <taxon>Cestoda</taxon>
        <taxon>Eucestoda</taxon>
        <taxon>Cyclophyllidea</taxon>
        <taxon>Taeniidae</taxon>
        <taxon>Taenia</taxon>
    </lineage>
</organism>
<name>A0ABR4QNZ9_9CEST</name>
<evidence type="ECO:0000313" key="2">
    <source>
        <dbReference type="Proteomes" id="UP001651158"/>
    </source>
</evidence>
<reference evidence="1 2" key="1">
    <citation type="journal article" date="2022" name="Front. Cell. Infect. Microbiol.">
        <title>The Genomes of Two Strains of Taenia crassiceps the Animal Model for the Study of Human Cysticercosis.</title>
        <authorList>
            <person name="Bobes R.J."/>
            <person name="Estrada K."/>
            <person name="Rios-Valencia D.G."/>
            <person name="Calderon-Gallegos A."/>
            <person name="de la Torre P."/>
            <person name="Carrero J.C."/>
            <person name="Sanchez-Flores A."/>
            <person name="Laclette J.P."/>
        </authorList>
    </citation>
    <scope>NUCLEOTIDE SEQUENCE [LARGE SCALE GENOMIC DNA]</scope>
    <source>
        <strain evidence="1">WFUcys</strain>
    </source>
</reference>